<dbReference type="EMBL" id="MORL01000018">
    <property type="protein sequence ID" value="OIN56802.1"/>
    <property type="molecule type" value="Genomic_DNA"/>
</dbReference>
<evidence type="ECO:0000313" key="1">
    <source>
        <dbReference type="EMBL" id="OIN56802.1"/>
    </source>
</evidence>
<gene>
    <name evidence="1" type="ORF">BLX24_22770</name>
</gene>
<comment type="caution">
    <text evidence="1">The sequence shown here is derived from an EMBL/GenBank/DDBJ whole genome shotgun (WGS) entry which is preliminary data.</text>
</comment>
<proteinExistence type="predicted"/>
<accession>A0A1S2VDM4</accession>
<protein>
    <submittedName>
        <fullName evidence="1">Uncharacterized protein</fullName>
    </submittedName>
</protein>
<reference evidence="1 2" key="1">
    <citation type="submission" date="2016-10" db="EMBL/GenBank/DDBJ databases">
        <title>Arsenicibacter rosenii gen. nov., sp. nov., an efficient arsenic-methylating bacterium isolated from an arsenic-contaminated paddy soil.</title>
        <authorList>
            <person name="Huang K."/>
        </authorList>
    </citation>
    <scope>NUCLEOTIDE SEQUENCE [LARGE SCALE GENOMIC DNA]</scope>
    <source>
        <strain evidence="1 2">SM-1</strain>
    </source>
</reference>
<name>A0A1S2VDM4_9BACT</name>
<sequence length="139" mass="15787">MAWINDQYGNRMNICHRLEFCANNECLAALEGRWPDFHYMVRGASFLVLPARKLLKAENYRVTYDQLGKSPEVYNPEGVSDPVRIELSTYSWVGLLQFLSAHPEWYTDGIHRDLLPVETLTAEGLAAVMKTVAGCDYAT</sequence>
<dbReference type="AlphaFoldDB" id="A0A1S2VDM4"/>
<evidence type="ECO:0000313" key="2">
    <source>
        <dbReference type="Proteomes" id="UP000181790"/>
    </source>
</evidence>
<keyword evidence="2" id="KW-1185">Reference proteome</keyword>
<dbReference type="Proteomes" id="UP000181790">
    <property type="component" value="Unassembled WGS sequence"/>
</dbReference>
<organism evidence="1 2">
    <name type="scientific">Arsenicibacter rosenii</name>
    <dbReference type="NCBI Taxonomy" id="1750698"/>
    <lineage>
        <taxon>Bacteria</taxon>
        <taxon>Pseudomonadati</taxon>
        <taxon>Bacteroidota</taxon>
        <taxon>Cytophagia</taxon>
        <taxon>Cytophagales</taxon>
        <taxon>Spirosomataceae</taxon>
        <taxon>Arsenicibacter</taxon>
    </lineage>
</organism>